<dbReference type="PANTHER" id="PTHR34408">
    <property type="entry name" value="FAMILY PROTEIN, PUTATIVE-RELATED"/>
    <property type="match status" value="1"/>
</dbReference>
<evidence type="ECO:0000259" key="1">
    <source>
        <dbReference type="Pfam" id="PF00182"/>
    </source>
</evidence>
<gene>
    <name evidence="2" type="ORF">GHO28_02455</name>
</gene>
<dbReference type="GO" id="GO:0004568">
    <property type="term" value="F:chitinase activity"/>
    <property type="evidence" value="ECO:0007669"/>
    <property type="project" value="InterPro"/>
</dbReference>
<dbReference type="InterPro" id="IPR052354">
    <property type="entry name" value="Cell_Wall_Dynamics_Protein"/>
</dbReference>
<comment type="caution">
    <text evidence="2">The sequence shown here is derived from an EMBL/GenBank/DDBJ whole genome shotgun (WGS) entry which is preliminary data.</text>
</comment>
<feature type="domain" description="Glycoside hydrolase family 19 catalytic" evidence="1">
    <location>
        <begin position="125"/>
        <end position="182"/>
    </location>
</feature>
<dbReference type="InterPro" id="IPR023346">
    <property type="entry name" value="Lysozyme-like_dom_sf"/>
</dbReference>
<evidence type="ECO:0000313" key="2">
    <source>
        <dbReference type="EMBL" id="MQU41374.1"/>
    </source>
</evidence>
<organism evidence="2 3">
    <name type="scientific">Pseudomonas helleri</name>
    <dbReference type="NCBI Taxonomy" id="1608996"/>
    <lineage>
        <taxon>Bacteria</taxon>
        <taxon>Pseudomonadati</taxon>
        <taxon>Pseudomonadota</taxon>
        <taxon>Gammaproteobacteria</taxon>
        <taxon>Pseudomonadales</taxon>
        <taxon>Pseudomonadaceae</taxon>
        <taxon>Pseudomonas</taxon>
    </lineage>
</organism>
<proteinExistence type="predicted"/>
<dbReference type="EMBL" id="WIVV01000005">
    <property type="protein sequence ID" value="MQU41374.1"/>
    <property type="molecule type" value="Genomic_DNA"/>
</dbReference>
<reference evidence="2 3" key="1">
    <citation type="submission" date="2019-10" db="EMBL/GenBank/DDBJ databases">
        <title>Evaluation of single-gene subtyping targets for Pseudomonas.</title>
        <authorList>
            <person name="Reichler S.J."/>
            <person name="Orsi R.H."/>
            <person name="Wiedmann M."/>
            <person name="Martin N.H."/>
            <person name="Murphy S.I."/>
        </authorList>
    </citation>
    <scope>NUCLEOTIDE SEQUENCE [LARGE SCALE GENOMIC DNA]</scope>
    <source>
        <strain evidence="2 3">FSL R10-1876</strain>
    </source>
</reference>
<dbReference type="PANTHER" id="PTHR34408:SF1">
    <property type="entry name" value="GLYCOSYL HYDROLASE FAMILY 19 DOMAIN-CONTAINING PROTEIN HI_1415"/>
    <property type="match status" value="1"/>
</dbReference>
<keyword evidence="2" id="KW-0378">Hydrolase</keyword>
<sequence>MPITVQQLLQILPNAGQVAGFFVPVLNTAMNRYQIVGPKRISAFIAQVGHESGQLTRLVENLNYSADGLANTWPNRYAELDGKGGYVKVLVKDRQRNKPNALGLSLAGKPEQIANNVYAGRLGNTAPGDGWKYRGRGLIQLTGKTNYRLCGEALSLDLLTQPELLEKPQHACMAAAWFWSSNGLNSLADKGDIETITRRVNGGLTGLADRQALYARALKVLS</sequence>
<dbReference type="GO" id="GO:0006032">
    <property type="term" value="P:chitin catabolic process"/>
    <property type="evidence" value="ECO:0007669"/>
    <property type="project" value="InterPro"/>
</dbReference>
<dbReference type="Gene3D" id="1.10.530.10">
    <property type="match status" value="1"/>
</dbReference>
<dbReference type="Pfam" id="PF00182">
    <property type="entry name" value="Glyco_hydro_19"/>
    <property type="match status" value="1"/>
</dbReference>
<dbReference type="RefSeq" id="WP_153355388.1">
    <property type="nucleotide sequence ID" value="NZ_JBQQMC010000098.1"/>
</dbReference>
<dbReference type="Proteomes" id="UP000466863">
    <property type="component" value="Unassembled WGS sequence"/>
</dbReference>
<dbReference type="SUPFAM" id="SSF53955">
    <property type="entry name" value="Lysozyme-like"/>
    <property type="match status" value="1"/>
</dbReference>
<accession>A0A6I1WF82</accession>
<evidence type="ECO:0000313" key="3">
    <source>
        <dbReference type="Proteomes" id="UP000466863"/>
    </source>
</evidence>
<name>A0A6I1WF82_9PSED</name>
<dbReference type="AlphaFoldDB" id="A0A6I1WF82"/>
<dbReference type="InterPro" id="IPR000726">
    <property type="entry name" value="Glyco_hydro_19_cat"/>
</dbReference>
<protein>
    <submittedName>
        <fullName evidence="2">Glycoside hydrolase family 19 protein</fullName>
    </submittedName>
</protein>
<dbReference type="GO" id="GO:0016998">
    <property type="term" value="P:cell wall macromolecule catabolic process"/>
    <property type="evidence" value="ECO:0007669"/>
    <property type="project" value="InterPro"/>
</dbReference>